<gene>
    <name evidence="1" type="primary">eef1g_1</name>
    <name evidence="1" type="ORF">DSO57_1005720</name>
</gene>
<reference evidence="1" key="1">
    <citation type="submission" date="2022-04" db="EMBL/GenBank/DDBJ databases">
        <title>Genome of the entomopathogenic fungus Entomophthora muscae.</title>
        <authorList>
            <person name="Elya C."/>
            <person name="Lovett B.R."/>
            <person name="Lee E."/>
            <person name="Macias A.M."/>
            <person name="Hajek A.E."/>
            <person name="De Bivort B.L."/>
            <person name="Kasson M.T."/>
            <person name="De Fine Licht H.H."/>
            <person name="Stajich J.E."/>
        </authorList>
    </citation>
    <scope>NUCLEOTIDE SEQUENCE</scope>
    <source>
        <strain evidence="1">Berkeley</strain>
    </source>
</reference>
<organism evidence="1 2">
    <name type="scientific">Entomophthora muscae</name>
    <dbReference type="NCBI Taxonomy" id="34485"/>
    <lineage>
        <taxon>Eukaryota</taxon>
        <taxon>Fungi</taxon>
        <taxon>Fungi incertae sedis</taxon>
        <taxon>Zoopagomycota</taxon>
        <taxon>Entomophthoromycotina</taxon>
        <taxon>Entomophthoromycetes</taxon>
        <taxon>Entomophthorales</taxon>
        <taxon>Entomophthoraceae</taxon>
        <taxon>Entomophthora</taxon>
    </lineage>
</organism>
<dbReference type="Proteomes" id="UP001165960">
    <property type="component" value="Unassembled WGS sequence"/>
</dbReference>
<comment type="caution">
    <text evidence="1">The sequence shown here is derived from an EMBL/GenBank/DDBJ whole genome shotgun (WGS) entry which is preliminary data.</text>
</comment>
<keyword evidence="1" id="KW-0251">Elongation factor</keyword>
<keyword evidence="1" id="KW-0648">Protein biosynthesis</keyword>
<evidence type="ECO:0000313" key="1">
    <source>
        <dbReference type="EMBL" id="KAJ9062918.1"/>
    </source>
</evidence>
<protein>
    <submittedName>
        <fullName evidence="1">Elongation factor 1-gamma</fullName>
    </submittedName>
</protein>
<proteinExistence type="predicted"/>
<evidence type="ECO:0000313" key="2">
    <source>
        <dbReference type="Proteomes" id="UP001165960"/>
    </source>
</evidence>
<name>A0ACC2SKP3_9FUNG</name>
<keyword evidence="2" id="KW-1185">Reference proteome</keyword>
<sequence length="220" mass="24499">MSAGRLYGPKANGRVSKVRIAAKLSGVELDYDESFEFGKTNKSPEYLAKFPLGQTPAFESKDGLLLTESTAIASHAANLKDNNPLLGKNKNELAKIHQYAFFAETQIMPHSLALVLPAWGYAPYNEATEKSGYQGLDKALDYLNKELENKHYLVGDSITLADIVVGEDLGLVYSMIMDEPYRNKYPNLTKFYHNYRENAHVKEIGGPIKLAEKPLQVAQK</sequence>
<accession>A0ACC2SKP3</accession>
<dbReference type="EMBL" id="QTSX02004986">
    <property type="protein sequence ID" value="KAJ9062918.1"/>
    <property type="molecule type" value="Genomic_DNA"/>
</dbReference>